<keyword evidence="1" id="KW-1133">Transmembrane helix</keyword>
<sequence length="146" mass="17024">MEESDDQYLQSPVDDLHSFFWVTLWAVMFNGLNRTRSIKEKRWQGQLVNSAASKASVVLELHPSPRSTGNSPITEQMKPLLIEWYDAMQKLNNDWSVVSRLPDGIEAREWYLLHFHHFAFRGVVETLQLMLKHHSILSKYPPFPST</sequence>
<protein>
    <recommendedName>
        <fullName evidence="4">Fungal-type protein kinase domain-containing protein</fullName>
    </recommendedName>
</protein>
<evidence type="ECO:0008006" key="4">
    <source>
        <dbReference type="Google" id="ProtNLM"/>
    </source>
</evidence>
<name>A0A0W0GCR8_MONRR</name>
<comment type="caution">
    <text evidence="2">The sequence shown here is derived from an EMBL/GenBank/DDBJ whole genome shotgun (WGS) entry which is preliminary data.</text>
</comment>
<accession>A0A0W0GCR8</accession>
<dbReference type="AlphaFoldDB" id="A0A0W0GCR8"/>
<dbReference type="Proteomes" id="UP000054988">
    <property type="component" value="Unassembled WGS sequence"/>
</dbReference>
<proteinExistence type="predicted"/>
<reference evidence="2 3" key="1">
    <citation type="submission" date="2015-12" db="EMBL/GenBank/DDBJ databases">
        <title>Draft genome sequence of Moniliophthora roreri, the causal agent of frosty pod rot of cacao.</title>
        <authorList>
            <person name="Aime M.C."/>
            <person name="Diaz-Valderrama J.R."/>
            <person name="Kijpornyongpan T."/>
            <person name="Phillips-Mora W."/>
        </authorList>
    </citation>
    <scope>NUCLEOTIDE SEQUENCE [LARGE SCALE GENOMIC DNA]</scope>
    <source>
        <strain evidence="2 3">MCA 2952</strain>
    </source>
</reference>
<evidence type="ECO:0000313" key="2">
    <source>
        <dbReference type="EMBL" id="KTB46323.1"/>
    </source>
</evidence>
<gene>
    <name evidence="2" type="ORF">WG66_1100</name>
</gene>
<evidence type="ECO:0000313" key="3">
    <source>
        <dbReference type="Proteomes" id="UP000054988"/>
    </source>
</evidence>
<keyword evidence="1" id="KW-0472">Membrane</keyword>
<dbReference type="EMBL" id="LATX01000414">
    <property type="protein sequence ID" value="KTB46323.1"/>
    <property type="molecule type" value="Genomic_DNA"/>
</dbReference>
<organism evidence="2 3">
    <name type="scientific">Moniliophthora roreri</name>
    <name type="common">Frosty pod rot fungus</name>
    <name type="synonym">Monilia roreri</name>
    <dbReference type="NCBI Taxonomy" id="221103"/>
    <lineage>
        <taxon>Eukaryota</taxon>
        <taxon>Fungi</taxon>
        <taxon>Dikarya</taxon>
        <taxon>Basidiomycota</taxon>
        <taxon>Agaricomycotina</taxon>
        <taxon>Agaricomycetes</taxon>
        <taxon>Agaricomycetidae</taxon>
        <taxon>Agaricales</taxon>
        <taxon>Marasmiineae</taxon>
        <taxon>Marasmiaceae</taxon>
        <taxon>Moniliophthora</taxon>
    </lineage>
</organism>
<keyword evidence="1" id="KW-0812">Transmembrane</keyword>
<feature type="transmembrane region" description="Helical" evidence="1">
    <location>
        <begin position="16"/>
        <end position="32"/>
    </location>
</feature>
<evidence type="ECO:0000256" key="1">
    <source>
        <dbReference type="SAM" id="Phobius"/>
    </source>
</evidence>